<evidence type="ECO:0000313" key="3">
    <source>
        <dbReference type="EMBL" id="NXL42614.1"/>
    </source>
</evidence>
<dbReference type="GO" id="GO:0048240">
    <property type="term" value="P:sperm capacitation"/>
    <property type="evidence" value="ECO:0007669"/>
    <property type="project" value="InterPro"/>
</dbReference>
<dbReference type="GO" id="GO:0035686">
    <property type="term" value="C:sperm fibrous sheath"/>
    <property type="evidence" value="ECO:0007669"/>
    <property type="project" value="TreeGrafter"/>
</dbReference>
<sequence length="215" mass="23309">AAMQSAKVRLVIPHGLKILLEGVSRAVVENNPDDIAEFFALYFQELIAFRKVVHVLPLCAFYLAENGNEGWEDQASMYTDTLFSEKPKQRDKCTDTEEDQLLEEADVQYSSKVTQHPSLASVIAESNSPPGSDGASSPQGAELVYVPAEPAQLAAHMLGNRHSFYSVRDVATSVQTLHEDSQTSENEFAPEEGAAEDASVVPAAEASAEAVRSQP</sequence>
<evidence type="ECO:0000256" key="1">
    <source>
        <dbReference type="SAM" id="MobiDB-lite"/>
    </source>
</evidence>
<feature type="region of interest" description="Disordered" evidence="1">
    <location>
        <begin position="175"/>
        <end position="215"/>
    </location>
</feature>
<dbReference type="InterPro" id="IPR038848">
    <property type="entry name" value="CABYR"/>
</dbReference>
<dbReference type="OrthoDB" id="252964at2759"/>
<dbReference type="GO" id="GO:0005509">
    <property type="term" value="F:calcium ion binding"/>
    <property type="evidence" value="ECO:0007669"/>
    <property type="project" value="InterPro"/>
</dbReference>
<dbReference type="InterPro" id="IPR003117">
    <property type="entry name" value="cAMP_dep_PK_reg_su_I/II_a/b"/>
</dbReference>
<dbReference type="SMART" id="SM00394">
    <property type="entry name" value="RIIa"/>
    <property type="match status" value="1"/>
</dbReference>
<gene>
    <name evidence="3" type="primary">Cabyr</name>
    <name evidence="3" type="ORF">PODPOD_R15247</name>
</gene>
<protein>
    <submittedName>
        <fullName evidence="3">CABYR protein</fullName>
    </submittedName>
</protein>
<evidence type="ECO:0000313" key="4">
    <source>
        <dbReference type="Proteomes" id="UP000555275"/>
    </source>
</evidence>
<dbReference type="CDD" id="cd12100">
    <property type="entry name" value="DD_CABYR_SP17"/>
    <property type="match status" value="1"/>
</dbReference>
<feature type="non-terminal residue" evidence="3">
    <location>
        <position position="215"/>
    </location>
</feature>
<accession>A0A7L0SJK5</accession>
<dbReference type="GO" id="GO:0005737">
    <property type="term" value="C:cytoplasm"/>
    <property type="evidence" value="ECO:0007669"/>
    <property type="project" value="TreeGrafter"/>
</dbReference>
<name>A0A7L0SJK5_PODPO</name>
<dbReference type="PANTHER" id="PTHR15494">
    <property type="entry name" value="CALCIUM-BINDING TYROSINE PHOSPHORYLATION-REGULATED PROTEIN"/>
    <property type="match status" value="1"/>
</dbReference>
<evidence type="ECO:0000259" key="2">
    <source>
        <dbReference type="SMART" id="SM00394"/>
    </source>
</evidence>
<dbReference type="Proteomes" id="UP000555275">
    <property type="component" value="Unassembled WGS sequence"/>
</dbReference>
<feature type="compositionally biased region" description="Low complexity" evidence="1">
    <location>
        <begin position="196"/>
        <end position="215"/>
    </location>
</feature>
<dbReference type="SUPFAM" id="SSF47391">
    <property type="entry name" value="Dimerization-anchoring domain of cAMP-dependent PK regulatory subunit"/>
    <property type="match status" value="1"/>
</dbReference>
<feature type="domain" description="RIIa" evidence="2">
    <location>
        <begin position="14"/>
        <end position="51"/>
    </location>
</feature>
<reference evidence="3 4" key="1">
    <citation type="submission" date="2019-09" db="EMBL/GenBank/DDBJ databases">
        <title>Bird 10,000 Genomes (B10K) Project - Family phase.</title>
        <authorList>
            <person name="Zhang G."/>
        </authorList>
    </citation>
    <scope>NUCLEOTIDE SEQUENCE [LARGE SCALE GENOMIC DNA]</scope>
    <source>
        <strain evidence="3">B10K-DU-009-04</strain>
        <tissue evidence="3">Mixed tissue sample</tissue>
    </source>
</reference>
<dbReference type="Gene3D" id="1.20.890.10">
    <property type="entry name" value="cAMP-dependent protein kinase regulatory subunit, dimerization-anchoring domain"/>
    <property type="match status" value="1"/>
</dbReference>
<dbReference type="AlphaFoldDB" id="A0A7L0SJK5"/>
<dbReference type="PANTHER" id="PTHR15494:SF0">
    <property type="entry name" value="CALCIUM-BINDING TYROSINE PHOSPHORYLATION-REGULATED PROTEIN"/>
    <property type="match status" value="1"/>
</dbReference>
<dbReference type="Pfam" id="PF02197">
    <property type="entry name" value="RIIa"/>
    <property type="match status" value="1"/>
</dbReference>
<organism evidence="3 4">
    <name type="scientific">Podilymbus podiceps</name>
    <name type="common">Pied-billed grebe</name>
    <dbReference type="NCBI Taxonomy" id="9252"/>
    <lineage>
        <taxon>Eukaryota</taxon>
        <taxon>Metazoa</taxon>
        <taxon>Chordata</taxon>
        <taxon>Craniata</taxon>
        <taxon>Vertebrata</taxon>
        <taxon>Euteleostomi</taxon>
        <taxon>Archelosauria</taxon>
        <taxon>Archosauria</taxon>
        <taxon>Dinosauria</taxon>
        <taxon>Saurischia</taxon>
        <taxon>Theropoda</taxon>
        <taxon>Coelurosauria</taxon>
        <taxon>Aves</taxon>
        <taxon>Neognathae</taxon>
        <taxon>Neoaves</taxon>
        <taxon>Mirandornithes</taxon>
        <taxon>Podicipediformes</taxon>
        <taxon>Podicipedidae</taxon>
        <taxon>Podilymbus</taxon>
    </lineage>
</organism>
<dbReference type="EMBL" id="VXAO01000065">
    <property type="protein sequence ID" value="NXL42614.1"/>
    <property type="molecule type" value="Genomic_DNA"/>
</dbReference>
<proteinExistence type="predicted"/>
<keyword evidence="4" id="KW-1185">Reference proteome</keyword>
<comment type="caution">
    <text evidence="3">The sequence shown here is derived from an EMBL/GenBank/DDBJ whole genome shotgun (WGS) entry which is preliminary data.</text>
</comment>
<dbReference type="InterPro" id="IPR047579">
    <property type="entry name" value="DD_CABYR_SP17"/>
</dbReference>
<feature type="non-terminal residue" evidence="3">
    <location>
        <position position="1"/>
    </location>
</feature>